<proteinExistence type="predicted"/>
<feature type="compositionally biased region" description="Low complexity" evidence="1">
    <location>
        <begin position="9"/>
        <end position="35"/>
    </location>
</feature>
<reference evidence="2" key="1">
    <citation type="submission" date="2020-10" db="EMBL/GenBank/DDBJ databases">
        <title>Catharus ustulatus (Swainson's thrush) genome, bCatUst1, primary haplotype v2.</title>
        <authorList>
            <person name="Delmore K."/>
            <person name="Vafadar M."/>
            <person name="Formenti G."/>
            <person name="Chow W."/>
            <person name="Pelan S."/>
            <person name="Howe K."/>
            <person name="Rhie A."/>
            <person name="Mountcastle J."/>
            <person name="Haase B."/>
            <person name="Fedrigo O."/>
            <person name="Jarvis E.D."/>
        </authorList>
    </citation>
    <scope>NUCLEOTIDE SEQUENCE [LARGE SCALE GENOMIC DNA]</scope>
</reference>
<dbReference type="InterPro" id="IPR040429">
    <property type="entry name" value="C11orf97-like"/>
</dbReference>
<evidence type="ECO:0000256" key="1">
    <source>
        <dbReference type="SAM" id="MobiDB-lite"/>
    </source>
</evidence>
<feature type="compositionally biased region" description="Pro residues" evidence="1">
    <location>
        <begin position="61"/>
        <end position="79"/>
    </location>
</feature>
<dbReference type="PANTHER" id="PTHR38326:SF1">
    <property type="entry name" value="CHROMOSOME 11 OPEN READING FRAME 97"/>
    <property type="match status" value="1"/>
</dbReference>
<reference evidence="2" key="2">
    <citation type="submission" date="2025-08" db="UniProtKB">
        <authorList>
            <consortium name="Ensembl"/>
        </authorList>
    </citation>
    <scope>IDENTIFICATION</scope>
</reference>
<protein>
    <submittedName>
        <fullName evidence="2">Chromosome 11 open reading frame 97</fullName>
    </submittedName>
</protein>
<dbReference type="AlphaFoldDB" id="A0A8C3XYB9"/>
<sequence length="162" mass="17550">MRRPGPAVPRGSSRGGPARRAAWQPRAAPGTTARAGGHEGGGPAGARGGGRGAGQRHPRRAAPPGPPRGVPSGAPPFPAAPRQKSVYVEPPRRVKEILEEHFHFQKEECNVKHPAAVALEEVWNMKNNFSIRRLKPVSQNSSDLLLQPQFYSRHARMKSKSQ</sequence>
<evidence type="ECO:0000313" key="3">
    <source>
        <dbReference type="Proteomes" id="UP000694563"/>
    </source>
</evidence>
<dbReference type="PANTHER" id="PTHR38326">
    <property type="entry name" value="CHROMOSOME 11 OPEN READING FRAME 97"/>
    <property type="match status" value="1"/>
</dbReference>
<feature type="region of interest" description="Disordered" evidence="1">
    <location>
        <begin position="1"/>
        <end position="88"/>
    </location>
</feature>
<reference evidence="2" key="3">
    <citation type="submission" date="2025-09" db="UniProtKB">
        <authorList>
            <consortium name="Ensembl"/>
        </authorList>
    </citation>
    <scope>IDENTIFICATION</scope>
</reference>
<name>A0A8C3XYB9_CATUS</name>
<dbReference type="GO" id="GO:0097546">
    <property type="term" value="C:ciliary base"/>
    <property type="evidence" value="ECO:0007669"/>
    <property type="project" value="TreeGrafter"/>
</dbReference>
<feature type="compositionally biased region" description="Gly residues" evidence="1">
    <location>
        <begin position="38"/>
        <end position="53"/>
    </location>
</feature>
<accession>A0A8C3XYB9</accession>
<evidence type="ECO:0000313" key="2">
    <source>
        <dbReference type="Ensembl" id="ENSCUSP00005003653.1"/>
    </source>
</evidence>
<organism evidence="2 3">
    <name type="scientific">Catharus ustulatus</name>
    <name type="common">Russet-backed thrush</name>
    <name type="synonym">Hylocichla ustulatus</name>
    <dbReference type="NCBI Taxonomy" id="91951"/>
    <lineage>
        <taxon>Eukaryota</taxon>
        <taxon>Metazoa</taxon>
        <taxon>Chordata</taxon>
        <taxon>Craniata</taxon>
        <taxon>Vertebrata</taxon>
        <taxon>Euteleostomi</taxon>
        <taxon>Archelosauria</taxon>
        <taxon>Archosauria</taxon>
        <taxon>Dinosauria</taxon>
        <taxon>Saurischia</taxon>
        <taxon>Theropoda</taxon>
        <taxon>Coelurosauria</taxon>
        <taxon>Aves</taxon>
        <taxon>Neognathae</taxon>
        <taxon>Neoaves</taxon>
        <taxon>Telluraves</taxon>
        <taxon>Australaves</taxon>
        <taxon>Passeriformes</taxon>
        <taxon>Turdidae</taxon>
        <taxon>Catharus</taxon>
    </lineage>
</organism>
<dbReference type="Ensembl" id="ENSCUST00005003827.1">
    <property type="protein sequence ID" value="ENSCUSP00005003653.1"/>
    <property type="gene ID" value="ENSCUSG00005002428.1"/>
</dbReference>
<keyword evidence="3" id="KW-1185">Reference proteome</keyword>
<dbReference type="Proteomes" id="UP000694563">
    <property type="component" value="Chromosome 2"/>
</dbReference>